<proteinExistence type="predicted"/>
<comment type="caution">
    <text evidence="2">The sequence shown here is derived from an EMBL/GenBank/DDBJ whole genome shotgun (WGS) entry which is preliminary data.</text>
</comment>
<sequence>MLLLLTAGSAGAAGPPDGPGAAGAGGPARAECRTTVTGSTVTARCYNAGPYADAVQLHIECARWWDPDVDGMRTRLDPAESGVLSDRCWFGVARAWVSHERIRDVPDDSRAGGRGPAGGPDGRQPPLSDGSGMQP</sequence>
<dbReference type="Proteomes" id="UP001500443">
    <property type="component" value="Unassembled WGS sequence"/>
</dbReference>
<gene>
    <name evidence="2" type="ORF">GCM10009802_67500</name>
</gene>
<accession>A0ABN2ADU6</accession>
<reference evidence="2 3" key="1">
    <citation type="journal article" date="2019" name="Int. J. Syst. Evol. Microbiol.">
        <title>The Global Catalogue of Microorganisms (GCM) 10K type strain sequencing project: providing services to taxonomists for standard genome sequencing and annotation.</title>
        <authorList>
            <consortium name="The Broad Institute Genomics Platform"/>
            <consortium name="The Broad Institute Genome Sequencing Center for Infectious Disease"/>
            <person name="Wu L."/>
            <person name="Ma J."/>
        </authorList>
    </citation>
    <scope>NUCLEOTIDE SEQUENCE [LARGE SCALE GENOMIC DNA]</scope>
    <source>
        <strain evidence="2 3">JCM 15481</strain>
    </source>
</reference>
<evidence type="ECO:0000313" key="2">
    <source>
        <dbReference type="EMBL" id="GAA1516378.1"/>
    </source>
</evidence>
<dbReference type="EMBL" id="BAAAPF010000595">
    <property type="protein sequence ID" value="GAA1516378.1"/>
    <property type="molecule type" value="Genomic_DNA"/>
</dbReference>
<feature type="compositionally biased region" description="Gly residues" evidence="1">
    <location>
        <begin position="112"/>
        <end position="121"/>
    </location>
</feature>
<feature type="region of interest" description="Disordered" evidence="1">
    <location>
        <begin position="101"/>
        <end position="135"/>
    </location>
</feature>
<evidence type="ECO:0000313" key="3">
    <source>
        <dbReference type="Proteomes" id="UP001500443"/>
    </source>
</evidence>
<evidence type="ECO:0000256" key="1">
    <source>
        <dbReference type="SAM" id="MobiDB-lite"/>
    </source>
</evidence>
<feature type="compositionally biased region" description="Basic and acidic residues" evidence="1">
    <location>
        <begin position="101"/>
        <end position="111"/>
    </location>
</feature>
<name>A0ABN2ADU6_9ACTN</name>
<protein>
    <recommendedName>
        <fullName evidence="4">Secreted protein</fullName>
    </recommendedName>
</protein>
<evidence type="ECO:0008006" key="4">
    <source>
        <dbReference type="Google" id="ProtNLM"/>
    </source>
</evidence>
<organism evidence="2 3">
    <name type="scientific">Streptomyces synnematoformans</name>
    <dbReference type="NCBI Taxonomy" id="415721"/>
    <lineage>
        <taxon>Bacteria</taxon>
        <taxon>Bacillati</taxon>
        <taxon>Actinomycetota</taxon>
        <taxon>Actinomycetes</taxon>
        <taxon>Kitasatosporales</taxon>
        <taxon>Streptomycetaceae</taxon>
        <taxon>Streptomyces</taxon>
    </lineage>
</organism>
<keyword evidence="3" id="KW-1185">Reference proteome</keyword>